<dbReference type="Pfam" id="PF00293">
    <property type="entry name" value="NUDIX"/>
    <property type="match status" value="1"/>
</dbReference>
<dbReference type="InterPro" id="IPR015375">
    <property type="entry name" value="NADH_PPase-like_N"/>
</dbReference>
<dbReference type="GO" id="GO:0035529">
    <property type="term" value="F:NADH pyrophosphatase activity"/>
    <property type="evidence" value="ECO:0007669"/>
    <property type="project" value="TreeGrafter"/>
</dbReference>
<dbReference type="PANTHER" id="PTHR42904">
    <property type="entry name" value="NUDIX HYDROLASE, NUDC SUBFAMILY"/>
    <property type="match status" value="1"/>
</dbReference>
<dbReference type="EC" id="3.6.1.22" evidence="4"/>
<dbReference type="GO" id="GO:0019677">
    <property type="term" value="P:NAD+ catabolic process"/>
    <property type="evidence" value="ECO:0007669"/>
    <property type="project" value="TreeGrafter"/>
</dbReference>
<comment type="cofactor">
    <cofactor evidence="1">
        <name>Mg(2+)</name>
        <dbReference type="ChEBI" id="CHEBI:18420"/>
    </cofactor>
</comment>
<dbReference type="InterPro" id="IPR049734">
    <property type="entry name" value="NudC-like_C"/>
</dbReference>
<keyword evidence="6" id="KW-0378">Hydrolase</keyword>
<dbReference type="InterPro" id="IPR020084">
    <property type="entry name" value="NUDIX_hydrolase_CS"/>
</dbReference>
<keyword evidence="8" id="KW-0520">NAD</keyword>
<keyword evidence="7" id="KW-0460">Magnesium</keyword>
<dbReference type="GO" id="GO:0005829">
    <property type="term" value="C:cytosol"/>
    <property type="evidence" value="ECO:0007669"/>
    <property type="project" value="TreeGrafter"/>
</dbReference>
<comment type="similarity">
    <text evidence="3">Belongs to the Nudix hydrolase family. NudC subfamily.</text>
</comment>
<evidence type="ECO:0000256" key="4">
    <source>
        <dbReference type="ARBA" id="ARBA00012381"/>
    </source>
</evidence>
<evidence type="ECO:0000256" key="2">
    <source>
        <dbReference type="ARBA" id="ARBA00001947"/>
    </source>
</evidence>
<dbReference type="Gene3D" id="3.90.79.10">
    <property type="entry name" value="Nucleoside Triphosphate Pyrophosphohydrolase"/>
    <property type="match status" value="1"/>
</dbReference>
<evidence type="ECO:0000256" key="1">
    <source>
        <dbReference type="ARBA" id="ARBA00001946"/>
    </source>
</evidence>
<evidence type="ECO:0000256" key="6">
    <source>
        <dbReference type="ARBA" id="ARBA00022801"/>
    </source>
</evidence>
<dbReference type="PROSITE" id="PS51462">
    <property type="entry name" value="NUDIX"/>
    <property type="match status" value="1"/>
</dbReference>
<organism evidence="11 12">
    <name type="scientific">Amnibacterium flavum</name>
    <dbReference type="NCBI Taxonomy" id="2173173"/>
    <lineage>
        <taxon>Bacteria</taxon>
        <taxon>Bacillati</taxon>
        <taxon>Actinomycetota</taxon>
        <taxon>Actinomycetes</taxon>
        <taxon>Micrococcales</taxon>
        <taxon>Microbacteriaceae</taxon>
        <taxon>Amnibacterium</taxon>
    </lineage>
</organism>
<dbReference type="CDD" id="cd03429">
    <property type="entry name" value="NUDIX_NADH_pyrophosphatase_Nudt13"/>
    <property type="match status" value="1"/>
</dbReference>
<accession>A0A2V1HQ93</accession>
<proteinExistence type="inferred from homology"/>
<evidence type="ECO:0000313" key="12">
    <source>
        <dbReference type="Proteomes" id="UP000244893"/>
    </source>
</evidence>
<keyword evidence="12" id="KW-1185">Reference proteome</keyword>
<comment type="catalytic activity">
    <reaction evidence="9">
        <text>a 5'-end NAD(+)-phospho-ribonucleoside in mRNA + H2O = a 5'-end phospho-adenosine-phospho-ribonucleoside in mRNA + beta-nicotinamide D-ribonucleotide + 2 H(+)</text>
        <dbReference type="Rhea" id="RHEA:60876"/>
        <dbReference type="Rhea" id="RHEA-COMP:15698"/>
        <dbReference type="Rhea" id="RHEA-COMP:15719"/>
        <dbReference type="ChEBI" id="CHEBI:14649"/>
        <dbReference type="ChEBI" id="CHEBI:15377"/>
        <dbReference type="ChEBI" id="CHEBI:15378"/>
        <dbReference type="ChEBI" id="CHEBI:144029"/>
        <dbReference type="ChEBI" id="CHEBI:144051"/>
    </reaction>
    <physiologicalReaction direction="left-to-right" evidence="9">
        <dbReference type="Rhea" id="RHEA:60877"/>
    </physiologicalReaction>
</comment>
<comment type="caution">
    <text evidence="11">The sequence shown here is derived from an EMBL/GenBank/DDBJ whole genome shotgun (WGS) entry which is preliminary data.</text>
</comment>
<dbReference type="Pfam" id="PF09296">
    <property type="entry name" value="NUDIX-like"/>
    <property type="match status" value="1"/>
</dbReference>
<dbReference type="Gene3D" id="3.90.79.20">
    <property type="match status" value="1"/>
</dbReference>
<comment type="cofactor">
    <cofactor evidence="2">
        <name>Zn(2+)</name>
        <dbReference type="ChEBI" id="CHEBI:29105"/>
    </cofactor>
</comment>
<evidence type="ECO:0000256" key="9">
    <source>
        <dbReference type="ARBA" id="ARBA00023679"/>
    </source>
</evidence>
<gene>
    <name evidence="11" type="ORF">DDQ50_08335</name>
</gene>
<evidence type="ECO:0000259" key="10">
    <source>
        <dbReference type="PROSITE" id="PS51462"/>
    </source>
</evidence>
<dbReference type="InterPro" id="IPR050241">
    <property type="entry name" value="NAD-cap_RNA_hydrolase_NudC"/>
</dbReference>
<dbReference type="InterPro" id="IPR000086">
    <property type="entry name" value="NUDIX_hydrolase_dom"/>
</dbReference>
<dbReference type="OrthoDB" id="9791656at2"/>
<dbReference type="EMBL" id="QEOP01000002">
    <property type="protein sequence ID" value="PVZ93792.1"/>
    <property type="molecule type" value="Genomic_DNA"/>
</dbReference>
<sequence>MIDRDYLTRARPGVLAELRADPSALTMFLARGRALLAEGGDGPRLELRPAATVAESATLIYLGRVTEGDLEGRPVLVAILDADEADAVSTDADRWGDLRAIATELEPLDSGLFTQALAIANWHSTHGFSPRTGEPTEPGLGGWVRHPSGQHDEESGTHIFPRTDPAVIVGIIDDEDRLLLGANARWGGDRYSVLAGFVEPGESFEAAVVREMYEEAGLRVANPTYLGSQPWPFPASIMIGFEARLAPDSVRVPVPDGVEIIDLRWFTREELSDGVRTIGIPPRASIARAIIERWFGAPLDAP</sequence>
<dbReference type="PROSITE" id="PS00893">
    <property type="entry name" value="NUDIX_BOX"/>
    <property type="match status" value="1"/>
</dbReference>
<evidence type="ECO:0000313" key="11">
    <source>
        <dbReference type="EMBL" id="PVZ93792.1"/>
    </source>
</evidence>
<evidence type="ECO:0000256" key="8">
    <source>
        <dbReference type="ARBA" id="ARBA00023027"/>
    </source>
</evidence>
<name>A0A2V1HQ93_9MICO</name>
<dbReference type="NCBIfam" id="NF001299">
    <property type="entry name" value="PRK00241.1"/>
    <property type="match status" value="1"/>
</dbReference>
<dbReference type="InterPro" id="IPR015797">
    <property type="entry name" value="NUDIX_hydrolase-like_dom_sf"/>
</dbReference>
<dbReference type="SUPFAM" id="SSF55811">
    <property type="entry name" value="Nudix"/>
    <property type="match status" value="1"/>
</dbReference>
<dbReference type="GO" id="GO:0046872">
    <property type="term" value="F:metal ion binding"/>
    <property type="evidence" value="ECO:0007669"/>
    <property type="project" value="UniProtKB-KW"/>
</dbReference>
<evidence type="ECO:0000256" key="5">
    <source>
        <dbReference type="ARBA" id="ARBA00022723"/>
    </source>
</evidence>
<evidence type="ECO:0000256" key="3">
    <source>
        <dbReference type="ARBA" id="ARBA00009595"/>
    </source>
</evidence>
<dbReference type="AlphaFoldDB" id="A0A2V1HQ93"/>
<evidence type="ECO:0000256" key="7">
    <source>
        <dbReference type="ARBA" id="ARBA00022842"/>
    </source>
</evidence>
<dbReference type="Proteomes" id="UP000244893">
    <property type="component" value="Unassembled WGS sequence"/>
</dbReference>
<protein>
    <recommendedName>
        <fullName evidence="4">NAD(+) diphosphatase</fullName>
        <ecNumber evidence="4">3.6.1.22</ecNumber>
    </recommendedName>
</protein>
<dbReference type="GO" id="GO:0006742">
    <property type="term" value="P:NADP+ catabolic process"/>
    <property type="evidence" value="ECO:0007669"/>
    <property type="project" value="TreeGrafter"/>
</dbReference>
<feature type="domain" description="Nudix hydrolase" evidence="10">
    <location>
        <begin position="161"/>
        <end position="289"/>
    </location>
</feature>
<keyword evidence="5" id="KW-0479">Metal-binding</keyword>
<reference evidence="11 12" key="1">
    <citation type="submission" date="2018-05" db="EMBL/GenBank/DDBJ databases">
        <title>Amnibacterium sp. M8JJ-5, whole genome shotgun sequence.</title>
        <authorList>
            <person name="Tuo L."/>
        </authorList>
    </citation>
    <scope>NUCLEOTIDE SEQUENCE [LARGE SCALE GENOMIC DNA]</scope>
    <source>
        <strain evidence="11 12">M8JJ-5</strain>
    </source>
</reference>
<dbReference type="PANTHER" id="PTHR42904:SF6">
    <property type="entry name" value="NAD-CAPPED RNA HYDROLASE NUDT12"/>
    <property type="match status" value="1"/>
</dbReference>